<accession>A0AC34QCS6</accession>
<dbReference type="WBParaSite" id="JU765_v2.g15176.t1">
    <property type="protein sequence ID" value="JU765_v2.g15176.t1"/>
    <property type="gene ID" value="JU765_v2.g15176"/>
</dbReference>
<organism evidence="1 2">
    <name type="scientific">Panagrolaimus sp. JU765</name>
    <dbReference type="NCBI Taxonomy" id="591449"/>
    <lineage>
        <taxon>Eukaryota</taxon>
        <taxon>Metazoa</taxon>
        <taxon>Ecdysozoa</taxon>
        <taxon>Nematoda</taxon>
        <taxon>Chromadorea</taxon>
        <taxon>Rhabditida</taxon>
        <taxon>Tylenchina</taxon>
        <taxon>Panagrolaimomorpha</taxon>
        <taxon>Panagrolaimoidea</taxon>
        <taxon>Panagrolaimidae</taxon>
        <taxon>Panagrolaimus</taxon>
    </lineage>
</organism>
<reference evidence="2" key="1">
    <citation type="submission" date="2022-11" db="UniProtKB">
        <authorList>
            <consortium name="WormBaseParasite"/>
        </authorList>
    </citation>
    <scope>IDENTIFICATION</scope>
</reference>
<proteinExistence type="predicted"/>
<sequence>MGSEYIKTIHGIISVLQICIGVAALFACSFIWDHDSNNDLNVVFQFYWGSYPAHIYSFLALFLTWVAVIAMFVLEVSGRDILEALGKMKILAVHLVCFVMVAIAAALDSYYINSHGWTSKYYQRLITVTVFEWILVVSYAAQMIYV</sequence>
<name>A0AC34QCS6_9BILA</name>
<protein>
    <submittedName>
        <fullName evidence="2">MARVEL domain-containing protein</fullName>
    </submittedName>
</protein>
<evidence type="ECO:0000313" key="1">
    <source>
        <dbReference type="Proteomes" id="UP000887576"/>
    </source>
</evidence>
<dbReference type="Proteomes" id="UP000887576">
    <property type="component" value="Unplaced"/>
</dbReference>
<evidence type="ECO:0000313" key="2">
    <source>
        <dbReference type="WBParaSite" id="JU765_v2.g15176.t1"/>
    </source>
</evidence>